<evidence type="ECO:0000313" key="2">
    <source>
        <dbReference type="Proteomes" id="UP000183053"/>
    </source>
</evidence>
<keyword evidence="2" id="KW-1185">Reference proteome</keyword>
<organism evidence="1 2">
    <name type="scientific">Tsukamurella pulmonis</name>
    <dbReference type="NCBI Taxonomy" id="47312"/>
    <lineage>
        <taxon>Bacteria</taxon>
        <taxon>Bacillati</taxon>
        <taxon>Actinomycetota</taxon>
        <taxon>Actinomycetes</taxon>
        <taxon>Mycobacteriales</taxon>
        <taxon>Tsukamurellaceae</taxon>
        <taxon>Tsukamurella</taxon>
    </lineage>
</organism>
<dbReference type="EMBL" id="FNLF01000002">
    <property type="protein sequence ID" value="SDQ62122.1"/>
    <property type="molecule type" value="Genomic_DNA"/>
</dbReference>
<gene>
    <name evidence="1" type="ORF">SAMN04489765_1148</name>
</gene>
<dbReference type="OrthoDB" id="4104594at2"/>
<reference evidence="2" key="1">
    <citation type="submission" date="2016-10" db="EMBL/GenBank/DDBJ databases">
        <authorList>
            <person name="Varghese N."/>
            <person name="Submissions S."/>
        </authorList>
    </citation>
    <scope>NUCLEOTIDE SEQUENCE [LARGE SCALE GENOMIC DNA]</scope>
    <source>
        <strain evidence="2">DSM 44142</strain>
    </source>
</reference>
<dbReference type="RefSeq" id="WP_068533097.1">
    <property type="nucleotide sequence ID" value="NZ_FNLF01000002.1"/>
</dbReference>
<evidence type="ECO:0008006" key="3">
    <source>
        <dbReference type="Google" id="ProtNLM"/>
    </source>
</evidence>
<protein>
    <recommendedName>
        <fullName evidence="3">4'-phosphopantetheinyl transferase superfamily protein</fullName>
    </recommendedName>
</protein>
<dbReference type="STRING" id="47312.SAMN04489765_1148"/>
<accession>A0A1H1CDC2</accession>
<dbReference type="Proteomes" id="UP000183053">
    <property type="component" value="Unassembled WGS sequence"/>
</dbReference>
<dbReference type="AlphaFoldDB" id="A0A1H1CDC2"/>
<evidence type="ECO:0000313" key="1">
    <source>
        <dbReference type="EMBL" id="SDQ62122.1"/>
    </source>
</evidence>
<proteinExistence type="predicted"/>
<name>A0A1H1CDC2_9ACTN</name>
<sequence length="180" mass="18965">MTAHATVFRCAGPRDERGRTRTAGTGRALLTRAAAPLGLGAPRRTRTGGWAWPEDGWHGSVAHCADTAVVVLARCGVGVDAQEHRDRPRALAAVAAMLGRDRADVRDFAEVEAVIKLIGPQHAALAGLRLPGREHGWRAAPFGVIGSAVDERGLAVAVAAERPLDVRWRAVGAPATGPLW</sequence>